<keyword evidence="2" id="KW-0732">Signal</keyword>
<evidence type="ECO:0000313" key="5">
    <source>
        <dbReference type="Proteomes" id="UP000202922"/>
    </source>
</evidence>
<dbReference type="PANTHER" id="PTHR30373:SF2">
    <property type="entry name" value="UPF0603 PROTEIN YGCG"/>
    <property type="match status" value="1"/>
</dbReference>
<feature type="region of interest" description="Disordered" evidence="1">
    <location>
        <begin position="264"/>
        <end position="288"/>
    </location>
</feature>
<reference evidence="5" key="1">
    <citation type="submission" date="2017-05" db="EMBL/GenBank/DDBJ databases">
        <authorList>
            <person name="Rodrigo-Torres L."/>
            <person name="Arahal R. D."/>
            <person name="Lucena T."/>
        </authorList>
    </citation>
    <scope>NUCLEOTIDE SEQUENCE [LARGE SCALE GENOMIC DNA]</scope>
    <source>
        <strain evidence="5">CECT 8621</strain>
    </source>
</reference>
<organism evidence="4 5">
    <name type="scientific">Actibacterium lipolyticum</name>
    <dbReference type="NCBI Taxonomy" id="1524263"/>
    <lineage>
        <taxon>Bacteria</taxon>
        <taxon>Pseudomonadati</taxon>
        <taxon>Pseudomonadota</taxon>
        <taxon>Alphaproteobacteria</taxon>
        <taxon>Rhodobacterales</taxon>
        <taxon>Roseobacteraceae</taxon>
        <taxon>Actibacterium</taxon>
    </lineage>
</organism>
<evidence type="ECO:0000256" key="1">
    <source>
        <dbReference type="SAM" id="MobiDB-lite"/>
    </source>
</evidence>
<evidence type="ECO:0000259" key="3">
    <source>
        <dbReference type="Pfam" id="PF04536"/>
    </source>
</evidence>
<protein>
    <recommendedName>
        <fullName evidence="3">TPM domain-containing protein</fullName>
    </recommendedName>
</protein>
<name>A0A238KGM4_9RHOB</name>
<dbReference type="Proteomes" id="UP000202922">
    <property type="component" value="Unassembled WGS sequence"/>
</dbReference>
<feature type="compositionally biased region" description="Gly residues" evidence="1">
    <location>
        <begin position="269"/>
        <end position="288"/>
    </location>
</feature>
<accession>A0A238KGM4</accession>
<dbReference type="RefSeq" id="WP_093967042.1">
    <property type="nucleotide sequence ID" value="NZ_FXYE01000002.1"/>
</dbReference>
<dbReference type="Gene3D" id="3.10.310.50">
    <property type="match status" value="1"/>
</dbReference>
<evidence type="ECO:0000256" key="2">
    <source>
        <dbReference type="SAM" id="SignalP"/>
    </source>
</evidence>
<feature type="domain" description="TPM" evidence="3">
    <location>
        <begin position="33"/>
        <end position="158"/>
    </location>
</feature>
<feature type="signal peptide" evidence="2">
    <location>
        <begin position="1"/>
        <end position="22"/>
    </location>
</feature>
<dbReference type="OrthoDB" id="9810918at2"/>
<sequence>MSLRLVLPTLALFVAPITPVNAQQYPSHTSVYVNDYAEIIDPAAEQRIIGLLQELRADKGVETTVLTIKSRDDYDYSASIEQFATGLFNDWGVGDSTLNNGILVLVVRGDREMRIELGRGLNRDFDWVAQNVIDDHFLPAFRQDRYSEGIEAGVNATVQNIALPFADGLPPQKRSFADRFAEYRLPALFILAFSALVALSQRQRLGDKSYAFRRCPTCRHRGLKRTRDIELAATKTSEGKGLRHTRCRNCDYSEDHSYTIPMVRTKSSSGGGSFGGGSSSGGGASGRW</sequence>
<keyword evidence="5" id="KW-1185">Reference proteome</keyword>
<feature type="chain" id="PRO_5013189744" description="TPM domain-containing protein" evidence="2">
    <location>
        <begin position="23"/>
        <end position="288"/>
    </location>
</feature>
<dbReference type="InterPro" id="IPR007621">
    <property type="entry name" value="TPM_dom"/>
</dbReference>
<dbReference type="AlphaFoldDB" id="A0A238KGM4"/>
<dbReference type="Pfam" id="PF04536">
    <property type="entry name" value="TPM_phosphatase"/>
    <property type="match status" value="1"/>
</dbReference>
<dbReference type="PANTHER" id="PTHR30373">
    <property type="entry name" value="UPF0603 PROTEIN YGCG"/>
    <property type="match status" value="1"/>
</dbReference>
<dbReference type="EMBL" id="FXYE01000002">
    <property type="protein sequence ID" value="SMX41704.1"/>
    <property type="molecule type" value="Genomic_DNA"/>
</dbReference>
<gene>
    <name evidence="4" type="ORF">COL8621_01809</name>
</gene>
<evidence type="ECO:0000313" key="4">
    <source>
        <dbReference type="EMBL" id="SMX41704.1"/>
    </source>
</evidence>
<proteinExistence type="predicted"/>